<dbReference type="OrthoDB" id="2013930at2759"/>
<dbReference type="Pfam" id="PF02617">
    <property type="entry name" value="ClpS"/>
    <property type="match status" value="1"/>
</dbReference>
<dbReference type="PANTHER" id="PTHR33473:SF17">
    <property type="entry name" value="ATP-DEPENDENT CLP PROTEASE ADAPTER PROTEIN CLPS1, CHLOROPLASTIC"/>
    <property type="match status" value="1"/>
</dbReference>
<feature type="signal peptide" evidence="2">
    <location>
        <begin position="1"/>
        <end position="19"/>
    </location>
</feature>
<dbReference type="SUPFAM" id="SSF54736">
    <property type="entry name" value="ClpS-like"/>
    <property type="match status" value="1"/>
</dbReference>
<dbReference type="Gene3D" id="3.30.1390.10">
    <property type="match status" value="1"/>
</dbReference>
<evidence type="ECO:0000313" key="4">
    <source>
        <dbReference type="EMBL" id="GMH66731.1"/>
    </source>
</evidence>
<dbReference type="GO" id="GO:0006508">
    <property type="term" value="P:proteolysis"/>
    <property type="evidence" value="ECO:0007669"/>
    <property type="project" value="InterPro"/>
</dbReference>
<name>A0A9W7AAJ7_9STRA</name>
<keyword evidence="5" id="KW-1185">Reference proteome</keyword>
<dbReference type="InterPro" id="IPR003769">
    <property type="entry name" value="ClpS_core"/>
</dbReference>
<feature type="region of interest" description="Disordered" evidence="1">
    <location>
        <begin position="53"/>
        <end position="77"/>
    </location>
</feature>
<dbReference type="InterPro" id="IPR022935">
    <property type="entry name" value="ClpS"/>
</dbReference>
<dbReference type="PANTHER" id="PTHR33473">
    <property type="entry name" value="ATP-DEPENDENT CLP PROTEASE ADAPTER PROTEIN CLPS1, CHLOROPLASTIC"/>
    <property type="match status" value="1"/>
</dbReference>
<dbReference type="Proteomes" id="UP001165085">
    <property type="component" value="Unassembled WGS sequence"/>
</dbReference>
<gene>
    <name evidence="4" type="ORF">TrST_g11809</name>
</gene>
<feature type="compositionally biased region" description="Polar residues" evidence="1">
    <location>
        <begin position="60"/>
        <end position="76"/>
    </location>
</feature>
<evidence type="ECO:0000259" key="3">
    <source>
        <dbReference type="Pfam" id="PF02617"/>
    </source>
</evidence>
<evidence type="ECO:0000313" key="5">
    <source>
        <dbReference type="Proteomes" id="UP001165085"/>
    </source>
</evidence>
<dbReference type="AlphaFoldDB" id="A0A9W7AAJ7"/>
<dbReference type="GO" id="GO:0030163">
    <property type="term" value="P:protein catabolic process"/>
    <property type="evidence" value="ECO:0007669"/>
    <property type="project" value="InterPro"/>
</dbReference>
<comment type="caution">
    <text evidence="4">The sequence shown here is derived from an EMBL/GenBank/DDBJ whole genome shotgun (WGS) entry which is preliminary data.</text>
</comment>
<dbReference type="EMBL" id="BRXY01000111">
    <property type="protein sequence ID" value="GMH66731.1"/>
    <property type="molecule type" value="Genomic_DNA"/>
</dbReference>
<keyword evidence="2" id="KW-0732">Signal</keyword>
<evidence type="ECO:0000256" key="1">
    <source>
        <dbReference type="SAM" id="MobiDB-lite"/>
    </source>
</evidence>
<reference evidence="5" key="1">
    <citation type="journal article" date="2023" name="Commun. Biol.">
        <title>Genome analysis of Parmales, the sister group of diatoms, reveals the evolutionary specialization of diatoms from phago-mixotrophs to photoautotrophs.</title>
        <authorList>
            <person name="Ban H."/>
            <person name="Sato S."/>
            <person name="Yoshikawa S."/>
            <person name="Yamada K."/>
            <person name="Nakamura Y."/>
            <person name="Ichinomiya M."/>
            <person name="Sato N."/>
            <person name="Blanc-Mathieu R."/>
            <person name="Endo H."/>
            <person name="Kuwata A."/>
            <person name="Ogata H."/>
        </authorList>
    </citation>
    <scope>NUCLEOTIDE SEQUENCE [LARGE SCALE GENOMIC DNA]</scope>
    <source>
        <strain evidence="5">NIES 3701</strain>
    </source>
</reference>
<proteinExistence type="predicted"/>
<organism evidence="4 5">
    <name type="scientific">Triparma strigata</name>
    <dbReference type="NCBI Taxonomy" id="1606541"/>
    <lineage>
        <taxon>Eukaryota</taxon>
        <taxon>Sar</taxon>
        <taxon>Stramenopiles</taxon>
        <taxon>Ochrophyta</taxon>
        <taxon>Bolidophyceae</taxon>
        <taxon>Parmales</taxon>
        <taxon>Triparmaceae</taxon>
        <taxon>Triparma</taxon>
    </lineage>
</organism>
<feature type="chain" id="PRO_5040811320" description="Adaptor protein ClpS core domain-containing protein" evidence="2">
    <location>
        <begin position="20"/>
        <end position="156"/>
    </location>
</feature>
<dbReference type="InterPro" id="IPR014719">
    <property type="entry name" value="Ribosomal_bL12_C/ClpS-like"/>
</dbReference>
<accession>A0A9W7AAJ7</accession>
<evidence type="ECO:0000256" key="2">
    <source>
        <dbReference type="SAM" id="SignalP"/>
    </source>
</evidence>
<sequence>MSPLFFLALLLALVLSSTSFQIVPSRVTFKSTKKAFTTATHLTSSSSSSSTVLERPTVLSKPSTVLNPSPSSSNKLTKPKGWSLRIFNDTTNTREHVARTLVQVTSKSEAEAYNLMMSAHRNGLAVVGIFLLEQAEMFCEQLGEFGLVADIQPIDE</sequence>
<protein>
    <recommendedName>
        <fullName evidence="3">Adaptor protein ClpS core domain-containing protein</fullName>
    </recommendedName>
</protein>
<feature type="domain" description="Adaptor protein ClpS core" evidence="3">
    <location>
        <begin position="78"/>
        <end position="144"/>
    </location>
</feature>